<gene>
    <name evidence="4" type="ORF">UFOPK3266_01276</name>
</gene>
<dbReference type="PANTHER" id="PTHR48101:SF1">
    <property type="entry name" value="METHYLMALONYL-COA MUTASE, LARGE SUBUNIT"/>
    <property type="match status" value="1"/>
</dbReference>
<dbReference type="InterPro" id="IPR006098">
    <property type="entry name" value="MMCoA_mutase_a_cat"/>
</dbReference>
<dbReference type="GO" id="GO:0031419">
    <property type="term" value="F:cobalamin binding"/>
    <property type="evidence" value="ECO:0007669"/>
    <property type="project" value="InterPro"/>
</dbReference>
<feature type="region of interest" description="Disordered" evidence="2">
    <location>
        <begin position="1"/>
        <end position="21"/>
    </location>
</feature>
<evidence type="ECO:0000313" key="4">
    <source>
        <dbReference type="EMBL" id="CAB4844907.1"/>
    </source>
</evidence>
<keyword evidence="1" id="KW-0413">Isomerase</keyword>
<name>A0A6J7BH75_9ZZZZ</name>
<dbReference type="GO" id="GO:0004494">
    <property type="term" value="F:methylmalonyl-CoA mutase activity"/>
    <property type="evidence" value="ECO:0007669"/>
    <property type="project" value="InterPro"/>
</dbReference>
<dbReference type="NCBIfam" id="TIGR00641">
    <property type="entry name" value="acid_CoA_mut_N"/>
    <property type="match status" value="1"/>
</dbReference>
<reference evidence="4" key="1">
    <citation type="submission" date="2020-05" db="EMBL/GenBank/DDBJ databases">
        <authorList>
            <person name="Chiriac C."/>
            <person name="Salcher M."/>
            <person name="Ghai R."/>
            <person name="Kavagutti S V."/>
        </authorList>
    </citation>
    <scope>NUCLEOTIDE SEQUENCE</scope>
</reference>
<accession>A0A6J7BH75</accession>
<evidence type="ECO:0000256" key="1">
    <source>
        <dbReference type="ARBA" id="ARBA00023235"/>
    </source>
</evidence>
<feature type="domain" description="Methylmalonyl-CoA mutase alpha/beta chain catalytic" evidence="3">
    <location>
        <begin position="19"/>
        <end position="533"/>
    </location>
</feature>
<protein>
    <submittedName>
        <fullName evidence="4">Unannotated protein</fullName>
    </submittedName>
</protein>
<evidence type="ECO:0000259" key="3">
    <source>
        <dbReference type="Pfam" id="PF01642"/>
    </source>
</evidence>
<sequence length="541" mass="58746">MEIMSATPPSSVPNPSGRTESGLPFKARYEAADLDGWIPAERIGVPGAFPYTRGIHSTMYVGRPWTMRQYAGFGSAKESNLRYHQLVKAGTGGLSVAFDLPTQMGMDSDAPLAQGEVGKVGVAIDSLDDMRELFAGIPLGEVSTSMTINAPACILLLLYQIVAEEQGIAAADLKGTIQNDVLKEYIARGTYIYPPRESIRLITDIFKYCQTNLPQWNTISISGYHMAEAGATPAQEVAFTLANGIEYVRAALAAGLEIDEFAPRLAFFFVSRTTILEEVAKFRAARRIWARVMRDEFGAKSEKSQMLRFHTQTAGVQLTAQQPEVNLVRVAVQALAAVFGGTQSLHTNSFDEAIALPTEKAARLALRTQQVIAFETDVTKTVDPFAGSYAVESLTDGLEDEVLRLMAKIEEMGGAAAAIEKSFQKSEIERSAYEVTREIDRGDRVVVGVNKFQIGEEEPYTPLRVDPTIGATQCEKLKTLRATRDSAAVDAALAAVKSAASDTNENLLPPMKVALTLGATVGEVADQLRAVWGVYRPSENF</sequence>
<proteinExistence type="predicted"/>
<dbReference type="InterPro" id="IPR006099">
    <property type="entry name" value="MeMalonylCoA_mutase_a/b_cat"/>
</dbReference>
<dbReference type="InterPro" id="IPR016176">
    <property type="entry name" value="Cbl-dep_enz_cat"/>
</dbReference>
<evidence type="ECO:0000256" key="2">
    <source>
        <dbReference type="SAM" id="MobiDB-lite"/>
    </source>
</evidence>
<dbReference type="EMBL" id="CAFBAA010000038">
    <property type="protein sequence ID" value="CAB4844907.1"/>
    <property type="molecule type" value="Genomic_DNA"/>
</dbReference>
<dbReference type="Gene3D" id="3.20.20.240">
    <property type="entry name" value="Methylmalonyl-CoA mutase"/>
    <property type="match status" value="1"/>
</dbReference>
<organism evidence="4">
    <name type="scientific">freshwater metagenome</name>
    <dbReference type="NCBI Taxonomy" id="449393"/>
    <lineage>
        <taxon>unclassified sequences</taxon>
        <taxon>metagenomes</taxon>
        <taxon>ecological metagenomes</taxon>
    </lineage>
</organism>
<dbReference type="PANTHER" id="PTHR48101">
    <property type="entry name" value="METHYLMALONYL-COA MUTASE, MITOCHONDRIAL-RELATED"/>
    <property type="match status" value="1"/>
</dbReference>
<dbReference type="SUPFAM" id="SSF51703">
    <property type="entry name" value="Cobalamin (vitamin B12)-dependent enzymes"/>
    <property type="match status" value="1"/>
</dbReference>
<feature type="compositionally biased region" description="Polar residues" evidence="2">
    <location>
        <begin position="7"/>
        <end position="19"/>
    </location>
</feature>
<dbReference type="Pfam" id="PF01642">
    <property type="entry name" value="MM_CoA_mutase"/>
    <property type="match status" value="1"/>
</dbReference>
<dbReference type="AlphaFoldDB" id="A0A6J7BH75"/>